<sequence>MDTFFITRSILPNVHFELQSSNCQSVFCSIGDDDKVTIYLKKYNSTTIENERENLNSNSGVNASKQDNEKVQVNTIEDIENVDTIATVETCSNIDNEATDMFTKPRSINVTSIWSLHPHQPKTNIPFRPSKLYNCKDGGKS</sequence>
<accession>A0A5E4NNT2</accession>
<protein>
    <submittedName>
        <fullName evidence="1">Uncharacterized protein</fullName>
    </submittedName>
</protein>
<evidence type="ECO:0000313" key="2">
    <source>
        <dbReference type="Proteomes" id="UP000325440"/>
    </source>
</evidence>
<dbReference type="Proteomes" id="UP000325440">
    <property type="component" value="Unassembled WGS sequence"/>
</dbReference>
<proteinExistence type="predicted"/>
<dbReference type="AlphaFoldDB" id="A0A5E4NNT2"/>
<name>A0A5E4NNT2_9HEMI</name>
<keyword evidence="2" id="KW-1185">Reference proteome</keyword>
<dbReference type="OrthoDB" id="10439795at2759"/>
<dbReference type="EMBL" id="CABPRJ010002401">
    <property type="protein sequence ID" value="VVC45403.1"/>
    <property type="molecule type" value="Genomic_DNA"/>
</dbReference>
<organism evidence="1 2">
    <name type="scientific">Cinara cedri</name>
    <dbReference type="NCBI Taxonomy" id="506608"/>
    <lineage>
        <taxon>Eukaryota</taxon>
        <taxon>Metazoa</taxon>
        <taxon>Ecdysozoa</taxon>
        <taxon>Arthropoda</taxon>
        <taxon>Hexapoda</taxon>
        <taxon>Insecta</taxon>
        <taxon>Pterygota</taxon>
        <taxon>Neoptera</taxon>
        <taxon>Paraneoptera</taxon>
        <taxon>Hemiptera</taxon>
        <taxon>Sternorrhyncha</taxon>
        <taxon>Aphidomorpha</taxon>
        <taxon>Aphidoidea</taxon>
        <taxon>Aphididae</taxon>
        <taxon>Lachninae</taxon>
        <taxon>Cinara</taxon>
    </lineage>
</organism>
<reference evidence="1 2" key="1">
    <citation type="submission" date="2019-08" db="EMBL/GenBank/DDBJ databases">
        <authorList>
            <person name="Alioto T."/>
            <person name="Alioto T."/>
            <person name="Gomez Garrido J."/>
        </authorList>
    </citation>
    <scope>NUCLEOTIDE SEQUENCE [LARGE SCALE GENOMIC DNA]</scope>
</reference>
<evidence type="ECO:0000313" key="1">
    <source>
        <dbReference type="EMBL" id="VVC45403.1"/>
    </source>
</evidence>
<gene>
    <name evidence="1" type="ORF">CINCED_3A012950</name>
</gene>